<dbReference type="Proteomes" id="UP000885847">
    <property type="component" value="Unassembled WGS sequence"/>
</dbReference>
<dbReference type="InterPro" id="IPR005229">
    <property type="entry name" value="YicC/YloC-like"/>
</dbReference>
<reference evidence="9" key="1">
    <citation type="journal article" date="2020" name="mSystems">
        <title>Genome- and Community-Level Interaction Insights into Carbon Utilization and Element Cycling Functions of Hydrothermarchaeota in Hydrothermal Sediment.</title>
        <authorList>
            <person name="Zhou Z."/>
            <person name="Liu Y."/>
            <person name="Xu W."/>
            <person name="Pan J."/>
            <person name="Luo Z.H."/>
            <person name="Li M."/>
        </authorList>
    </citation>
    <scope>NUCLEOTIDE SEQUENCE [LARGE SCALE GENOMIC DNA]</scope>
    <source>
        <strain evidence="9">HyVt-102</strain>
    </source>
</reference>
<evidence type="ECO:0000256" key="3">
    <source>
        <dbReference type="ARBA" id="ARBA00022759"/>
    </source>
</evidence>
<sequence>MRSMTGYGRKTEEIDSALVSCEITTLNSKYLDMNIYVPESMRPLKIEIGEIIRKYIKRGKVDLRIEIVNFQEPPITFDEELLKKYRDELERIRQKLGINQEITMEMLLNLPDILRPREIENRERILGLVEDTLKDVIEMREREGENLRKSLEEKIKFMQDEVDKIINETSSALVKKKEEIYQKLKSLSELGLSISKEDIEFLGFRGDVDEEVIRLKSHLDLLHDLINQEGPVGKKINFVLQEIMREVNTIGSKAILPGTVHRIIGIKEKVDEIKEQGMNIE</sequence>
<dbReference type="PANTHER" id="PTHR30636:SF3">
    <property type="entry name" value="UPF0701 PROTEIN YICC"/>
    <property type="match status" value="1"/>
</dbReference>
<feature type="domain" description="Endoribonuclease YicC-like C-terminal" evidence="8">
    <location>
        <begin position="171"/>
        <end position="281"/>
    </location>
</feature>
<keyword evidence="2" id="KW-0540">Nuclease</keyword>
<evidence type="ECO:0000259" key="7">
    <source>
        <dbReference type="Pfam" id="PF03755"/>
    </source>
</evidence>
<feature type="coiled-coil region" evidence="6">
    <location>
        <begin position="141"/>
        <end position="168"/>
    </location>
</feature>
<accession>A0A7C0VA66</accession>
<evidence type="ECO:0000256" key="4">
    <source>
        <dbReference type="ARBA" id="ARBA00022801"/>
    </source>
</evidence>
<dbReference type="AlphaFoldDB" id="A0A7C0VA66"/>
<dbReference type="InterPro" id="IPR013551">
    <property type="entry name" value="YicC-like_C"/>
</dbReference>
<evidence type="ECO:0000256" key="6">
    <source>
        <dbReference type="SAM" id="Coils"/>
    </source>
</evidence>
<evidence type="ECO:0000259" key="8">
    <source>
        <dbReference type="Pfam" id="PF08340"/>
    </source>
</evidence>
<protein>
    <submittedName>
        <fullName evidence="9">YicC family protein</fullName>
    </submittedName>
</protein>
<dbReference type="EMBL" id="DQWE01000051">
    <property type="protein sequence ID" value="HDI82373.1"/>
    <property type="molecule type" value="Genomic_DNA"/>
</dbReference>
<dbReference type="GO" id="GO:0016787">
    <property type="term" value="F:hydrolase activity"/>
    <property type="evidence" value="ECO:0007669"/>
    <property type="project" value="UniProtKB-KW"/>
</dbReference>
<keyword evidence="3" id="KW-0255">Endonuclease</keyword>
<evidence type="ECO:0000256" key="1">
    <source>
        <dbReference type="ARBA" id="ARBA00001968"/>
    </source>
</evidence>
<comment type="cofactor">
    <cofactor evidence="1">
        <name>a divalent metal cation</name>
        <dbReference type="ChEBI" id="CHEBI:60240"/>
    </cofactor>
</comment>
<evidence type="ECO:0000313" key="9">
    <source>
        <dbReference type="EMBL" id="HDI82373.1"/>
    </source>
</evidence>
<evidence type="ECO:0000256" key="5">
    <source>
        <dbReference type="ARBA" id="ARBA00035648"/>
    </source>
</evidence>
<dbReference type="Pfam" id="PF08340">
    <property type="entry name" value="YicC-like_C"/>
    <property type="match status" value="1"/>
</dbReference>
<gene>
    <name evidence="9" type="ORF">ENF18_01105</name>
</gene>
<keyword evidence="6" id="KW-0175">Coiled coil</keyword>
<feature type="domain" description="Endoribonuclease YicC-like N-terminal" evidence="7">
    <location>
        <begin position="1"/>
        <end position="148"/>
    </location>
</feature>
<proteinExistence type="inferred from homology"/>
<dbReference type="GO" id="GO:0004521">
    <property type="term" value="F:RNA endonuclease activity"/>
    <property type="evidence" value="ECO:0007669"/>
    <property type="project" value="InterPro"/>
</dbReference>
<name>A0A7C0VA66_UNCW3</name>
<dbReference type="InterPro" id="IPR013527">
    <property type="entry name" value="YicC-like_N"/>
</dbReference>
<evidence type="ECO:0000256" key="2">
    <source>
        <dbReference type="ARBA" id="ARBA00022722"/>
    </source>
</evidence>
<dbReference type="Pfam" id="PF03755">
    <property type="entry name" value="YicC-like_N"/>
    <property type="match status" value="1"/>
</dbReference>
<comment type="similarity">
    <text evidence="5">Belongs to the YicC/YloC family.</text>
</comment>
<comment type="caution">
    <text evidence="9">The sequence shown here is derived from an EMBL/GenBank/DDBJ whole genome shotgun (WGS) entry which is preliminary data.</text>
</comment>
<organism evidence="9">
    <name type="scientific">candidate division WOR-3 bacterium</name>
    <dbReference type="NCBI Taxonomy" id="2052148"/>
    <lineage>
        <taxon>Bacteria</taxon>
        <taxon>Bacteria division WOR-3</taxon>
    </lineage>
</organism>
<dbReference type="NCBIfam" id="TIGR00255">
    <property type="entry name" value="YicC/YloC family endoribonuclease"/>
    <property type="match status" value="1"/>
</dbReference>
<keyword evidence="4" id="KW-0378">Hydrolase</keyword>
<dbReference type="PANTHER" id="PTHR30636">
    <property type="entry name" value="UPF0701 PROTEIN YICC"/>
    <property type="match status" value="1"/>
</dbReference>